<dbReference type="PANTHER" id="PTHR31639">
    <property type="entry name" value="F-BOX PROTEIN-LIKE"/>
    <property type="match status" value="1"/>
</dbReference>
<gene>
    <name evidence="3" type="ORF">Prudu_003352</name>
</gene>
<dbReference type="Pfam" id="PF00646">
    <property type="entry name" value="F-box"/>
    <property type="match status" value="1"/>
</dbReference>
<organism evidence="3">
    <name type="scientific">Prunus dulcis</name>
    <name type="common">Almond</name>
    <name type="synonym">Amygdalus dulcis</name>
    <dbReference type="NCBI Taxonomy" id="3755"/>
    <lineage>
        <taxon>Eukaryota</taxon>
        <taxon>Viridiplantae</taxon>
        <taxon>Streptophyta</taxon>
        <taxon>Embryophyta</taxon>
        <taxon>Tracheophyta</taxon>
        <taxon>Spermatophyta</taxon>
        <taxon>Magnoliopsida</taxon>
        <taxon>eudicotyledons</taxon>
        <taxon>Gunneridae</taxon>
        <taxon>Pentapetalae</taxon>
        <taxon>rosids</taxon>
        <taxon>fabids</taxon>
        <taxon>Rosales</taxon>
        <taxon>Rosaceae</taxon>
        <taxon>Amygdaloideae</taxon>
        <taxon>Amygdaleae</taxon>
        <taxon>Prunus</taxon>
    </lineage>
</organism>
<dbReference type="SUPFAM" id="SSF81383">
    <property type="entry name" value="F-box domain"/>
    <property type="match status" value="1"/>
</dbReference>
<dbReference type="Pfam" id="PF24758">
    <property type="entry name" value="LRR_At5g56370"/>
    <property type="match status" value="1"/>
</dbReference>
<accession>A0A4Y1QT28</accession>
<dbReference type="PANTHER" id="PTHR31639:SF93">
    <property type="entry name" value="F-BOX_FBD_LRR PROTEIN"/>
    <property type="match status" value="1"/>
</dbReference>
<evidence type="ECO:0000259" key="2">
    <source>
        <dbReference type="Pfam" id="PF24758"/>
    </source>
</evidence>
<dbReference type="InterPro" id="IPR001810">
    <property type="entry name" value="F-box_dom"/>
</dbReference>
<dbReference type="EMBL" id="AP019297">
    <property type="protein sequence ID" value="BBG94947.1"/>
    <property type="molecule type" value="Genomic_DNA"/>
</dbReference>
<dbReference type="InterPro" id="IPR055411">
    <property type="entry name" value="LRR_FXL15/At3g58940/PEG3-like"/>
</dbReference>
<dbReference type="InterPro" id="IPR032675">
    <property type="entry name" value="LRR_dom_sf"/>
</dbReference>
<proteinExistence type="predicted"/>
<sequence length="427" mass="48834">MKHASFMQRQPLKSPCKPQMELDRISNLPCHVAEQILSCLPIREAVRTSVLSSKWRYKWAMVAHLVFDNHCLSAQNRTTFVNIVDHVLLLHIGPIHKFKLSNRDFLATSDIDRWILHLSRSSIKEFILEIWKGNRYKMHSSVFSCQDMTHLELFNCLLRPPPTFKGFSRLKSLDLQHVTLAQDVFDNMVVRCPLLEKLTVMNFDGFTLLNIDAPNLQFFDVGGVFEDVNFKNTLNLAVVSIGLYEHVCNYQRRGPPGSSSHLLKFFAHLPRIQRLEIQSYFLKYLAIGTLPAKLPKPCLVLNYLSIRISFTDSDEILTAVCLLRSSPALQELEILVRPEDTTCAGTVNFQLDDNWNGPIARLRRVKINGIAGTKPELEFIRLLLLGSPALEKMTVKPASVNCGWEIVKKLLQYRRASVHAEIIYLDP</sequence>
<dbReference type="InterPro" id="IPR036047">
    <property type="entry name" value="F-box-like_dom_sf"/>
</dbReference>
<feature type="domain" description="F-box/LRR-repeat protein 15/At3g58940/PEG3-like LRR" evidence="2">
    <location>
        <begin position="111"/>
        <end position="334"/>
    </location>
</feature>
<feature type="domain" description="F-box" evidence="1">
    <location>
        <begin position="25"/>
        <end position="60"/>
    </location>
</feature>
<evidence type="ECO:0000259" key="1">
    <source>
        <dbReference type="Pfam" id="PF00646"/>
    </source>
</evidence>
<dbReference type="AlphaFoldDB" id="A0A4Y1QT28"/>
<dbReference type="SUPFAM" id="SSF52047">
    <property type="entry name" value="RNI-like"/>
    <property type="match status" value="1"/>
</dbReference>
<dbReference type="Gene3D" id="1.20.1280.50">
    <property type="match status" value="1"/>
</dbReference>
<dbReference type="Gene3D" id="3.80.10.10">
    <property type="entry name" value="Ribonuclease Inhibitor"/>
    <property type="match status" value="1"/>
</dbReference>
<evidence type="ECO:0000313" key="3">
    <source>
        <dbReference type="EMBL" id="BBG94947.1"/>
    </source>
</evidence>
<name>A0A4Y1QT28_PRUDU</name>
<reference evidence="3" key="1">
    <citation type="journal article" date="2019" name="Science">
        <title>Mutation of a bHLH transcription factor allowed almond domestication.</title>
        <authorList>
            <person name="Sanchez-Perez R."/>
            <person name="Pavan S."/>
            <person name="Mazzeo R."/>
            <person name="Moldovan C."/>
            <person name="Aiese Cigliano R."/>
            <person name="Del Cueto J."/>
            <person name="Ricciardi F."/>
            <person name="Lotti C."/>
            <person name="Ricciardi L."/>
            <person name="Dicenta F."/>
            <person name="Lopez-Marques R.L."/>
            <person name="Lindberg Moller B."/>
        </authorList>
    </citation>
    <scope>NUCLEOTIDE SEQUENCE</scope>
</reference>
<protein>
    <submittedName>
        <fullName evidence="3">F-box/RNI-like superfamily protein</fullName>
    </submittedName>
</protein>